<evidence type="ECO:0000256" key="1">
    <source>
        <dbReference type="ARBA" id="ARBA00000085"/>
    </source>
</evidence>
<dbReference type="CDD" id="cd00082">
    <property type="entry name" value="HisKA"/>
    <property type="match status" value="1"/>
</dbReference>
<dbReference type="InterPro" id="IPR005467">
    <property type="entry name" value="His_kinase_dom"/>
</dbReference>
<dbReference type="Gene3D" id="3.30.450.20">
    <property type="entry name" value="PAS domain"/>
    <property type="match status" value="3"/>
</dbReference>
<dbReference type="PANTHER" id="PTHR42878:SF15">
    <property type="entry name" value="BACTERIOPHYTOCHROME"/>
    <property type="match status" value="1"/>
</dbReference>
<dbReference type="InterPro" id="IPR003661">
    <property type="entry name" value="HisK_dim/P_dom"/>
</dbReference>
<sequence>MTREEALASKQQTDNLIDQLPLGILVLDARLRVLKSNQCSRLLLSLDPASLAGRSLPELLPLPGLAALGEKIARGEAPDTNLEACWGGRELRIAVSGIRHINENALLLLILQGQKTIAEEDLADCKRNEELFELLLQGVRDYALIVVDPETRILIWNQGAERLFGYDHDEVLGRRGDFIFTPEDRAAGIPAEEMRIAREQGRAPDKRWHLRKDGSRFYCEGTVTSLLDDEGHLRGYAKVLEDRTAIRTAEEALRESETRFRLLMENVQDYAIFMTDIEGRVLEWNVGAERILGYRETEIIGHSASVIYTPEDRWANVPASEQEHALMHGQSVDERWHQRKDGSRFYASGMLFTLRDELGHHKGFAKILRDQTRQKLAEEEIQRLNRELETRVQARTAELVALNRELESFSYSVAHDLRAPLRAINSFSHALQQDSADCLNTEGVHHLGRIRQAAQRMEHLIDDLLKLAQVTRQEIRWENVDLSDLAKRIRGKLQTGDPIRQVDWIIAPHAMAQGDARLLEIALENLMSNAWKFTSKTPQARIEFGAMPREGKSVFYVRDNGAGFDMHYANRLFSAFQRLHSVSDFEGTGIGLATVARIIHRHGGHVWAEGAVNQGATFYFSLN</sequence>
<evidence type="ECO:0000256" key="7">
    <source>
        <dbReference type="SAM" id="Coils"/>
    </source>
</evidence>
<dbReference type="SMART" id="SM00091">
    <property type="entry name" value="PAS"/>
    <property type="match status" value="3"/>
</dbReference>
<dbReference type="Pfam" id="PF00512">
    <property type="entry name" value="HisKA"/>
    <property type="match status" value="1"/>
</dbReference>
<evidence type="ECO:0000256" key="3">
    <source>
        <dbReference type="ARBA" id="ARBA00022553"/>
    </source>
</evidence>
<dbReference type="InterPro" id="IPR013656">
    <property type="entry name" value="PAS_4"/>
</dbReference>
<proteinExistence type="predicted"/>
<feature type="domain" description="Histidine kinase" evidence="8">
    <location>
        <begin position="412"/>
        <end position="623"/>
    </location>
</feature>
<feature type="domain" description="PAC" evidence="10">
    <location>
        <begin position="202"/>
        <end position="255"/>
    </location>
</feature>
<dbReference type="Pfam" id="PF13426">
    <property type="entry name" value="PAS_9"/>
    <property type="match status" value="2"/>
</dbReference>
<dbReference type="Pfam" id="PF02518">
    <property type="entry name" value="HATPase_c"/>
    <property type="match status" value="1"/>
</dbReference>
<name>A0ABU9D3Z5_9PROT</name>
<dbReference type="EC" id="2.7.13.3" evidence="2"/>
<keyword evidence="4" id="KW-0808">Transferase</keyword>
<dbReference type="InterPro" id="IPR035965">
    <property type="entry name" value="PAS-like_dom_sf"/>
</dbReference>
<dbReference type="PROSITE" id="PS50109">
    <property type="entry name" value="HIS_KIN"/>
    <property type="match status" value="1"/>
</dbReference>
<evidence type="ECO:0000256" key="2">
    <source>
        <dbReference type="ARBA" id="ARBA00012438"/>
    </source>
</evidence>
<evidence type="ECO:0000259" key="8">
    <source>
        <dbReference type="PROSITE" id="PS50109"/>
    </source>
</evidence>
<dbReference type="InterPro" id="IPR050351">
    <property type="entry name" value="BphY/WalK/GraS-like"/>
</dbReference>
<feature type="domain" description="PAS" evidence="9">
    <location>
        <begin position="256"/>
        <end position="313"/>
    </location>
</feature>
<organism evidence="11 12">
    <name type="scientific">Thermithiobacillus plumbiphilus</name>
    <dbReference type="NCBI Taxonomy" id="1729899"/>
    <lineage>
        <taxon>Bacteria</taxon>
        <taxon>Pseudomonadati</taxon>
        <taxon>Pseudomonadota</taxon>
        <taxon>Acidithiobacillia</taxon>
        <taxon>Acidithiobacillales</taxon>
        <taxon>Thermithiobacillaceae</taxon>
        <taxon>Thermithiobacillus</taxon>
    </lineage>
</organism>
<dbReference type="SUPFAM" id="SSF47384">
    <property type="entry name" value="Homodimeric domain of signal transducing histidine kinase"/>
    <property type="match status" value="1"/>
</dbReference>
<evidence type="ECO:0000259" key="10">
    <source>
        <dbReference type="PROSITE" id="PS50113"/>
    </source>
</evidence>
<feature type="domain" description="PAC" evidence="10">
    <location>
        <begin position="330"/>
        <end position="383"/>
    </location>
</feature>
<comment type="caution">
    <text evidence="11">The sequence shown here is derived from an EMBL/GenBank/DDBJ whole genome shotgun (WGS) entry which is preliminary data.</text>
</comment>
<keyword evidence="5" id="KW-0418">Kinase</keyword>
<dbReference type="SMART" id="SM00388">
    <property type="entry name" value="HisKA"/>
    <property type="match status" value="1"/>
</dbReference>
<gene>
    <name evidence="11" type="ORF">WOB96_00760</name>
</gene>
<evidence type="ECO:0000256" key="5">
    <source>
        <dbReference type="ARBA" id="ARBA00022777"/>
    </source>
</evidence>
<keyword evidence="7" id="KW-0175">Coiled coil</keyword>
<dbReference type="SMART" id="SM00387">
    <property type="entry name" value="HATPase_c"/>
    <property type="match status" value="1"/>
</dbReference>
<evidence type="ECO:0000313" key="11">
    <source>
        <dbReference type="EMBL" id="MEK8088283.1"/>
    </source>
</evidence>
<dbReference type="InterPro" id="IPR000014">
    <property type="entry name" value="PAS"/>
</dbReference>
<evidence type="ECO:0000256" key="6">
    <source>
        <dbReference type="ARBA" id="ARBA00023136"/>
    </source>
</evidence>
<dbReference type="InterPro" id="IPR003594">
    <property type="entry name" value="HATPase_dom"/>
</dbReference>
<dbReference type="PRINTS" id="PR00344">
    <property type="entry name" value="BCTRLSENSOR"/>
</dbReference>
<dbReference type="PROSITE" id="PS50112">
    <property type="entry name" value="PAS"/>
    <property type="match status" value="2"/>
</dbReference>
<accession>A0ABU9D3Z5</accession>
<evidence type="ECO:0000259" key="9">
    <source>
        <dbReference type="PROSITE" id="PS50112"/>
    </source>
</evidence>
<dbReference type="RefSeq" id="WP_341369349.1">
    <property type="nucleotide sequence ID" value="NZ_JBBPCO010000001.1"/>
</dbReference>
<evidence type="ECO:0000256" key="4">
    <source>
        <dbReference type="ARBA" id="ARBA00022679"/>
    </source>
</evidence>
<dbReference type="Gene3D" id="3.30.565.10">
    <property type="entry name" value="Histidine kinase-like ATPase, C-terminal domain"/>
    <property type="match status" value="1"/>
</dbReference>
<dbReference type="SUPFAM" id="SSF55785">
    <property type="entry name" value="PYP-like sensor domain (PAS domain)"/>
    <property type="match status" value="3"/>
</dbReference>
<dbReference type="InterPro" id="IPR004358">
    <property type="entry name" value="Sig_transdc_His_kin-like_C"/>
</dbReference>
<dbReference type="CDD" id="cd00130">
    <property type="entry name" value="PAS"/>
    <property type="match status" value="2"/>
</dbReference>
<keyword evidence="3" id="KW-0597">Phosphoprotein</keyword>
<keyword evidence="6" id="KW-0472">Membrane</keyword>
<feature type="domain" description="PAS" evidence="9">
    <location>
        <begin position="128"/>
        <end position="185"/>
    </location>
</feature>
<dbReference type="Pfam" id="PF08448">
    <property type="entry name" value="PAS_4"/>
    <property type="match status" value="1"/>
</dbReference>
<dbReference type="Gene3D" id="1.10.287.130">
    <property type="match status" value="1"/>
</dbReference>
<dbReference type="PANTHER" id="PTHR42878">
    <property type="entry name" value="TWO-COMPONENT HISTIDINE KINASE"/>
    <property type="match status" value="1"/>
</dbReference>
<dbReference type="InterPro" id="IPR036097">
    <property type="entry name" value="HisK_dim/P_sf"/>
</dbReference>
<dbReference type="InterPro" id="IPR000700">
    <property type="entry name" value="PAS-assoc_C"/>
</dbReference>
<dbReference type="SUPFAM" id="SSF55874">
    <property type="entry name" value="ATPase domain of HSP90 chaperone/DNA topoisomerase II/histidine kinase"/>
    <property type="match status" value="1"/>
</dbReference>
<dbReference type="Proteomes" id="UP001446205">
    <property type="component" value="Unassembled WGS sequence"/>
</dbReference>
<dbReference type="NCBIfam" id="TIGR00229">
    <property type="entry name" value="sensory_box"/>
    <property type="match status" value="2"/>
</dbReference>
<feature type="coiled-coil region" evidence="7">
    <location>
        <begin position="367"/>
        <end position="405"/>
    </location>
</feature>
<dbReference type="InterPro" id="IPR036890">
    <property type="entry name" value="HATPase_C_sf"/>
</dbReference>
<evidence type="ECO:0000313" key="12">
    <source>
        <dbReference type="Proteomes" id="UP001446205"/>
    </source>
</evidence>
<comment type="catalytic activity">
    <reaction evidence="1">
        <text>ATP + protein L-histidine = ADP + protein N-phospho-L-histidine.</text>
        <dbReference type="EC" id="2.7.13.3"/>
    </reaction>
</comment>
<reference evidence="11 12" key="1">
    <citation type="submission" date="2024-04" db="EMBL/GenBank/DDBJ databases">
        <authorList>
            <person name="Abashina T."/>
            <person name="Shaikin A."/>
        </authorList>
    </citation>
    <scope>NUCLEOTIDE SEQUENCE [LARGE SCALE GENOMIC DNA]</scope>
    <source>
        <strain evidence="11 12">AAFK</strain>
    </source>
</reference>
<protein>
    <recommendedName>
        <fullName evidence="2">histidine kinase</fullName>
        <ecNumber evidence="2">2.7.13.3</ecNumber>
    </recommendedName>
</protein>
<dbReference type="EMBL" id="JBBPCO010000001">
    <property type="protein sequence ID" value="MEK8088283.1"/>
    <property type="molecule type" value="Genomic_DNA"/>
</dbReference>
<keyword evidence="12" id="KW-1185">Reference proteome</keyword>
<dbReference type="PROSITE" id="PS50113">
    <property type="entry name" value="PAC"/>
    <property type="match status" value="2"/>
</dbReference>